<dbReference type="Proteomes" id="UP000231259">
    <property type="component" value="Unassembled WGS sequence"/>
</dbReference>
<evidence type="ECO:0000313" key="3">
    <source>
        <dbReference type="Proteomes" id="UP000231259"/>
    </source>
</evidence>
<reference evidence="2 3" key="1">
    <citation type="submission" date="2013-09" db="EMBL/GenBank/DDBJ databases">
        <title>Genome sequencing of Phaeobacter antarcticus sp. nov. SM1211.</title>
        <authorList>
            <person name="Zhang X.-Y."/>
            <person name="Liu C."/>
            <person name="Chen X.-L."/>
            <person name="Xie B.-B."/>
            <person name="Qin Q.-L."/>
            <person name="Rong J.-C."/>
            <person name="Zhang Y.-Z."/>
        </authorList>
    </citation>
    <scope>NUCLEOTIDE SEQUENCE [LARGE SCALE GENOMIC DNA]</scope>
    <source>
        <strain evidence="2 3">SM1211</strain>
    </source>
</reference>
<dbReference type="SMART" id="SM00327">
    <property type="entry name" value="VWA"/>
    <property type="match status" value="1"/>
</dbReference>
<evidence type="ECO:0000313" key="2">
    <source>
        <dbReference type="EMBL" id="PIL16327.1"/>
    </source>
</evidence>
<comment type="caution">
    <text evidence="2">The sequence shown here is derived from an EMBL/GenBank/DDBJ whole genome shotgun (WGS) entry which is preliminary data.</text>
</comment>
<dbReference type="EMBL" id="AWWI01000172">
    <property type="protein sequence ID" value="PIL16327.1"/>
    <property type="molecule type" value="Genomic_DNA"/>
</dbReference>
<evidence type="ECO:0000259" key="1">
    <source>
        <dbReference type="PROSITE" id="PS50234"/>
    </source>
</evidence>
<proteinExistence type="predicted"/>
<dbReference type="Pfam" id="PF13519">
    <property type="entry name" value="VWA_2"/>
    <property type="match status" value="1"/>
</dbReference>
<accession>A0A2G8R457</accession>
<dbReference type="PROSITE" id="PS50234">
    <property type="entry name" value="VWFA"/>
    <property type="match status" value="1"/>
</dbReference>
<name>A0A2G8R457_9RHOB</name>
<dbReference type="SUPFAM" id="SSF53300">
    <property type="entry name" value="vWA-like"/>
    <property type="match status" value="1"/>
</dbReference>
<dbReference type="AlphaFoldDB" id="A0A2G8R457"/>
<gene>
    <name evidence="2" type="ORF">P775_24995</name>
</gene>
<dbReference type="Gene3D" id="3.40.50.410">
    <property type="entry name" value="von Willebrand factor, type A domain"/>
    <property type="match status" value="1"/>
</dbReference>
<dbReference type="InterPro" id="IPR002035">
    <property type="entry name" value="VWF_A"/>
</dbReference>
<feature type="domain" description="VWFA" evidence="1">
    <location>
        <begin position="17"/>
        <end position="196"/>
    </location>
</feature>
<keyword evidence="3" id="KW-1185">Reference proteome</keyword>
<protein>
    <recommendedName>
        <fullName evidence="1">VWFA domain-containing protein</fullName>
    </recommendedName>
</protein>
<organism evidence="2 3">
    <name type="scientific">Puniceibacterium antarcticum</name>
    <dbReference type="NCBI Taxonomy" id="1206336"/>
    <lineage>
        <taxon>Bacteria</taxon>
        <taxon>Pseudomonadati</taxon>
        <taxon>Pseudomonadota</taxon>
        <taxon>Alphaproteobacteria</taxon>
        <taxon>Rhodobacterales</taxon>
        <taxon>Paracoccaceae</taxon>
        <taxon>Puniceibacterium</taxon>
    </lineage>
</organism>
<sequence length="840" mass="88222">MAAFAVCASPVLADGPRTIIVMDGSGSMWGQIDGRAKLEIARDTVADVLGQLSADQSIGLMAYGHRRKGDCNDIELMVAPASGTAADIVNRVNTMRFLGKTPLSEAVRQAAEALNYGEEAANVVLVTDGLETCEADPCALGRELEAAGLDFTAHVIGFGLTREEGTQVACLAENTGGRYIDARNASDLVDALTDTIAATALQPDPVPETPTAPLATAGLVAVDEAPLGSMVDVAWTVSDPDPFDTITIGRLGDDSYIYYVYASGNPVGIQMPGEVGSYELRYVSKDNFIVHRRPITVTEAPLALNAPDQVIAGGIIPVQWQGPDAQYDNIRMRLPGDESYISYEYVSGQNPVLLTAPAEPGTYELVYMLNDANPIITRLVDVLPVGSTVAPVPANLSAPEQTEAGEEFMVGWSGPGSSRDYIYLRLSGDSGYISYGSIADGNPVLMVAPSEPGQYELAYVMGDVEVLTTRSIDVVEVVAEEVIPPALTAPALIAVTLEAEGAADLFAVQWSAVPTEDNTLAREFAPEAIAMTDYQMEPVTIEVFAGGYDVHGDAGDQVFAGRIDVVPGGATKFIIPYDTALSPAGEDPAPAMPESGDPLAIKINGQYNLNTQWQATPASGQDSLVLGTDFQMGGWDTALDPGRWLIEGFAEGGKGHLYAAVVEVGHDSPREMTLPRTAGVSQTPVNLPTGDPAKAHCVGDVACYHTDVEGGVSYLLLPEWASAPAFFYETAGGVVADQPTVTFYTGVPFAVVAVLNPRQWDALLGPCNDTPLGPLCAVSDVDPAGVALLLASITAPMPEAVAPAARPLSDGTAMTVDTPVDLPAGLDPAEWFAPGFLEKE</sequence>
<dbReference type="InterPro" id="IPR036465">
    <property type="entry name" value="vWFA_dom_sf"/>
</dbReference>